<dbReference type="Pfam" id="PF12392">
    <property type="entry name" value="DUF3656"/>
    <property type="match status" value="1"/>
</dbReference>
<dbReference type="AlphaFoldDB" id="A0A9E7DK96"/>
<feature type="domain" description="Peptidase U32 collagenase" evidence="1">
    <location>
        <begin position="311"/>
        <end position="405"/>
    </location>
</feature>
<dbReference type="PANTHER" id="PTHR30217:SF10">
    <property type="entry name" value="23S RRNA 5-HYDROXYCYTIDINE C2501 SYNTHASE"/>
    <property type="match status" value="1"/>
</dbReference>
<name>A0A9E7DK96_9FIRM</name>
<protein>
    <submittedName>
        <fullName evidence="2">DUF3656 domain-containing protein</fullName>
    </submittedName>
</protein>
<dbReference type="InterPro" id="IPR001539">
    <property type="entry name" value="Peptidase_U32"/>
</dbReference>
<dbReference type="EMBL" id="CP096649">
    <property type="protein sequence ID" value="UQK59520.1"/>
    <property type="molecule type" value="Genomic_DNA"/>
</dbReference>
<dbReference type="InterPro" id="IPR020988">
    <property type="entry name" value="Pept_U32_collagenase"/>
</dbReference>
<evidence type="ECO:0000313" key="2">
    <source>
        <dbReference type="EMBL" id="UQK59520.1"/>
    </source>
</evidence>
<reference evidence="2" key="1">
    <citation type="submission" date="2022-04" db="EMBL/GenBank/DDBJ databases">
        <title>Complete genome sequences of Ezakiella coagulans and Fenollaria massiliensis.</title>
        <authorList>
            <person name="France M.T."/>
            <person name="Clifford J."/>
            <person name="Narina S."/>
            <person name="Rutt L."/>
            <person name="Ravel J."/>
        </authorList>
    </citation>
    <scope>NUCLEOTIDE SEQUENCE</scope>
    <source>
        <strain evidence="2">C0061C2</strain>
    </source>
</reference>
<dbReference type="Pfam" id="PF01136">
    <property type="entry name" value="Peptidase_U32"/>
    <property type="match status" value="2"/>
</dbReference>
<dbReference type="RefSeq" id="WP_249242937.1">
    <property type="nucleotide sequence ID" value="NZ_CP096649.1"/>
</dbReference>
<gene>
    <name evidence="2" type="ORF">M1R53_02345</name>
</gene>
<organism evidence="2 3">
    <name type="scientific">Fenollaria massiliensis</name>
    <dbReference type="NCBI Taxonomy" id="938288"/>
    <lineage>
        <taxon>Bacteria</taxon>
        <taxon>Bacillati</taxon>
        <taxon>Bacillota</taxon>
        <taxon>Clostridia</taxon>
        <taxon>Eubacteriales</taxon>
        <taxon>Fenollaria</taxon>
    </lineage>
</organism>
<evidence type="ECO:0000313" key="3">
    <source>
        <dbReference type="Proteomes" id="UP000831151"/>
    </source>
</evidence>
<accession>A0A9E7DK96</accession>
<dbReference type="Proteomes" id="UP000831151">
    <property type="component" value="Chromosome"/>
</dbReference>
<sequence>MLNKKTKVLSPVGTYEAFIAALKAGADEVYFGSEKFNARRFAKGITDEEIKSMIELAKLYDIKLCMTVNIILDDKEVVDALFLIEEYRNMGVDAFIITDLGLISLVKKYLPDVEVHASTQLNIANLSSLDWAIENGFQRAVIAREKDYRFLEKASEKDIELEAFVHGALCYAVSGQCLMSSLIGERSGNRGTCAQPCRKMYDVYSEGKLLREKIYAISEYDLNTLDSIDKLVGRVDSLKIEGRMKNPSYVYLITKLYKDKILGVENTHRPDEVFNRGFTKGHILKDGMNKMLVKEKKHFEGGFELEDFSFTKKDISFDLKAKIGEKIILTLNYMDEEYIKESEYIVQKAKTASIDREKIIDPIIKTGKEFFNVREVRLDVDEDAFIPVKELKSLRRELIDELLKKDFKGVNINTKKKDILAPYDNKKNNKQKIILRASSYKDLNGIDINKADTISLYLNKDNIKFLSKININKEVYTSNAASDEDLDEYYDLINEYGKNIDSIEISELGAYQKLKDFNKKIYASYMMNIFNSEAAKYMSESHFSGFTYSLEMSLAQMEKIMNYGLETRLFTYGYPVVMMSKACPLANIRTDCNQRCETCPINKVNELVYEDKERFIFTRKNNYTKIYNSQKIFMLDKMDDAKKLGSTSIIIDLDNENDKKKINEYIDRINNGDGIDAIESFTRAHYYKKVL</sequence>
<dbReference type="PANTHER" id="PTHR30217">
    <property type="entry name" value="PEPTIDASE U32 FAMILY"/>
    <property type="match status" value="1"/>
</dbReference>
<dbReference type="InterPro" id="IPR051454">
    <property type="entry name" value="RNA/ubiquinone_mod_enzymes"/>
</dbReference>
<dbReference type="KEGG" id="fms:M1R53_02345"/>
<proteinExistence type="predicted"/>
<dbReference type="PROSITE" id="PS01276">
    <property type="entry name" value="PEPTIDASE_U32"/>
    <property type="match status" value="1"/>
</dbReference>
<keyword evidence="3" id="KW-1185">Reference proteome</keyword>
<evidence type="ECO:0000259" key="1">
    <source>
        <dbReference type="Pfam" id="PF12392"/>
    </source>
</evidence>